<dbReference type="GO" id="GO:0016020">
    <property type="term" value="C:membrane"/>
    <property type="evidence" value="ECO:0007669"/>
    <property type="project" value="UniProtKB-SubCell"/>
</dbReference>
<dbReference type="AlphaFoldDB" id="A0A838BSK8"/>
<keyword evidence="8" id="KW-1185">Reference proteome</keyword>
<feature type="transmembrane region" description="Helical" evidence="6">
    <location>
        <begin position="52"/>
        <end position="73"/>
    </location>
</feature>
<keyword evidence="3 6" id="KW-1133">Transmembrane helix</keyword>
<reference evidence="7 8" key="1">
    <citation type="submission" date="2020-07" db="EMBL/GenBank/DDBJ databases">
        <title>Draft genome and description of Microvirga mediterraneensis Marseille-Q2068 sp. nov.</title>
        <authorList>
            <person name="Boxberger M."/>
        </authorList>
    </citation>
    <scope>NUCLEOTIDE SEQUENCE [LARGE SCALE GENOMIC DNA]</scope>
    <source>
        <strain evidence="7 8">Marseille-Q2068</strain>
    </source>
</reference>
<evidence type="ECO:0000256" key="2">
    <source>
        <dbReference type="ARBA" id="ARBA00022692"/>
    </source>
</evidence>
<evidence type="ECO:0000256" key="4">
    <source>
        <dbReference type="ARBA" id="ARBA00023136"/>
    </source>
</evidence>
<dbReference type="Pfam" id="PF07681">
    <property type="entry name" value="DoxX"/>
    <property type="match status" value="1"/>
</dbReference>
<evidence type="ECO:0000256" key="6">
    <source>
        <dbReference type="SAM" id="Phobius"/>
    </source>
</evidence>
<feature type="transmembrane region" description="Helical" evidence="6">
    <location>
        <begin position="108"/>
        <end position="126"/>
    </location>
</feature>
<keyword evidence="4 6" id="KW-0472">Membrane</keyword>
<evidence type="ECO:0000256" key="1">
    <source>
        <dbReference type="ARBA" id="ARBA00004141"/>
    </source>
</evidence>
<accession>A0A838BSK8</accession>
<evidence type="ECO:0000313" key="7">
    <source>
        <dbReference type="EMBL" id="MBA1157945.1"/>
    </source>
</evidence>
<evidence type="ECO:0000256" key="5">
    <source>
        <dbReference type="SAM" id="MobiDB-lite"/>
    </source>
</evidence>
<proteinExistence type="predicted"/>
<sequence length="226" mass="24041">MGEGRGAGINGILLLNRLLLAGCFLPVAIGRLSNISGLAATLTLKGMPYGDVVATMIVLAEVFGPLALIFGFAPRLSASVLIAALVVTTGTMHRFWDYGGLNRQAEQAIFLSHLGVLAGLLFYGLMGPGAWSWQGWWRGLNAKAKPAKGKKKQPSACGRPSPGLRRPPHGGRGRAGGCRLRVRDGRPLWTRLGFACKAPAFIQPLIQAIKHCCAVLLRTTIDDFSG</sequence>
<dbReference type="InterPro" id="IPR032808">
    <property type="entry name" value="DoxX"/>
</dbReference>
<organism evidence="7 8">
    <name type="scientific">Microvirga mediterraneensis</name>
    <dbReference type="NCBI Taxonomy" id="2754695"/>
    <lineage>
        <taxon>Bacteria</taxon>
        <taxon>Pseudomonadati</taxon>
        <taxon>Pseudomonadota</taxon>
        <taxon>Alphaproteobacteria</taxon>
        <taxon>Hyphomicrobiales</taxon>
        <taxon>Methylobacteriaceae</taxon>
        <taxon>Microvirga</taxon>
    </lineage>
</organism>
<comment type="caution">
    <text evidence="7">The sequence shown here is derived from an EMBL/GenBank/DDBJ whole genome shotgun (WGS) entry which is preliminary data.</text>
</comment>
<dbReference type="RefSeq" id="WP_181053374.1">
    <property type="nucleotide sequence ID" value="NZ_JACDXJ010000001.1"/>
</dbReference>
<gene>
    <name evidence="7" type="ORF">H0S73_17690</name>
</gene>
<feature type="transmembrane region" description="Helical" evidence="6">
    <location>
        <begin position="12"/>
        <end position="32"/>
    </location>
</feature>
<evidence type="ECO:0000313" key="8">
    <source>
        <dbReference type="Proteomes" id="UP000572984"/>
    </source>
</evidence>
<feature type="region of interest" description="Disordered" evidence="5">
    <location>
        <begin position="145"/>
        <end position="177"/>
    </location>
</feature>
<feature type="transmembrane region" description="Helical" evidence="6">
    <location>
        <begin position="80"/>
        <end position="96"/>
    </location>
</feature>
<comment type="subcellular location">
    <subcellularLocation>
        <location evidence="1">Membrane</location>
        <topology evidence="1">Multi-pass membrane protein</topology>
    </subcellularLocation>
</comment>
<protein>
    <submittedName>
        <fullName evidence="7">DoxX family protein</fullName>
    </submittedName>
</protein>
<name>A0A838BSK8_9HYPH</name>
<dbReference type="Proteomes" id="UP000572984">
    <property type="component" value="Unassembled WGS sequence"/>
</dbReference>
<dbReference type="EMBL" id="JACDXJ010000001">
    <property type="protein sequence ID" value="MBA1157945.1"/>
    <property type="molecule type" value="Genomic_DNA"/>
</dbReference>
<evidence type="ECO:0000256" key="3">
    <source>
        <dbReference type="ARBA" id="ARBA00022989"/>
    </source>
</evidence>
<keyword evidence="2 6" id="KW-0812">Transmembrane</keyword>